<dbReference type="AlphaFoldDB" id="A0A4Z2EH37"/>
<name>A0A4Z2EH37_9TELE</name>
<dbReference type="EMBL" id="SRLO01007198">
    <property type="protein sequence ID" value="TNN28189.1"/>
    <property type="molecule type" value="Genomic_DNA"/>
</dbReference>
<gene>
    <name evidence="1" type="ORF">EYF80_061664</name>
</gene>
<proteinExistence type="predicted"/>
<protein>
    <submittedName>
        <fullName evidence="1">Uncharacterized protein</fullName>
    </submittedName>
</protein>
<dbReference type="Proteomes" id="UP000314294">
    <property type="component" value="Unassembled WGS sequence"/>
</dbReference>
<evidence type="ECO:0000313" key="2">
    <source>
        <dbReference type="Proteomes" id="UP000314294"/>
    </source>
</evidence>
<organism evidence="1 2">
    <name type="scientific">Liparis tanakae</name>
    <name type="common">Tanaka's snailfish</name>
    <dbReference type="NCBI Taxonomy" id="230148"/>
    <lineage>
        <taxon>Eukaryota</taxon>
        <taxon>Metazoa</taxon>
        <taxon>Chordata</taxon>
        <taxon>Craniata</taxon>
        <taxon>Vertebrata</taxon>
        <taxon>Euteleostomi</taxon>
        <taxon>Actinopterygii</taxon>
        <taxon>Neopterygii</taxon>
        <taxon>Teleostei</taxon>
        <taxon>Neoteleostei</taxon>
        <taxon>Acanthomorphata</taxon>
        <taxon>Eupercaria</taxon>
        <taxon>Perciformes</taxon>
        <taxon>Cottioidei</taxon>
        <taxon>Cottales</taxon>
        <taxon>Liparidae</taxon>
        <taxon>Liparis</taxon>
    </lineage>
</organism>
<keyword evidence="2" id="KW-1185">Reference proteome</keyword>
<accession>A0A4Z2EH37</accession>
<reference evidence="1 2" key="1">
    <citation type="submission" date="2019-03" db="EMBL/GenBank/DDBJ databases">
        <title>First draft genome of Liparis tanakae, snailfish: a comprehensive survey of snailfish specific genes.</title>
        <authorList>
            <person name="Kim W."/>
            <person name="Song I."/>
            <person name="Jeong J.-H."/>
            <person name="Kim D."/>
            <person name="Kim S."/>
            <person name="Ryu S."/>
            <person name="Song J.Y."/>
            <person name="Lee S.K."/>
        </authorList>
    </citation>
    <scope>NUCLEOTIDE SEQUENCE [LARGE SCALE GENOMIC DNA]</scope>
    <source>
        <tissue evidence="1">Muscle</tissue>
    </source>
</reference>
<evidence type="ECO:0000313" key="1">
    <source>
        <dbReference type="EMBL" id="TNN28189.1"/>
    </source>
</evidence>
<comment type="caution">
    <text evidence="1">The sequence shown here is derived from an EMBL/GenBank/DDBJ whole genome shotgun (WGS) entry which is preliminary data.</text>
</comment>
<sequence>MSRRPLAPPVKRWQALAVEASLRDASPPVRGGPLASRRAGPLEDELDVAGVLTPLVEGHHGVLVRRQVAFGLAPFLDQSVPAGYRAMTTSWHVVNSVTPHTMRWTPSTQTFSSMAFIQRPSFLHTTRGC</sequence>